<comment type="caution">
    <text evidence="2">The sequence shown here is derived from an EMBL/GenBank/DDBJ whole genome shotgun (WGS) entry which is preliminary data.</text>
</comment>
<proteinExistence type="predicted"/>
<evidence type="ECO:0000256" key="1">
    <source>
        <dbReference type="SAM" id="MobiDB-lite"/>
    </source>
</evidence>
<dbReference type="EMBL" id="MAXD01000011">
    <property type="protein sequence ID" value="OFA33802.1"/>
    <property type="molecule type" value="Genomic_DNA"/>
</dbReference>
<evidence type="ECO:0000313" key="3">
    <source>
        <dbReference type="Proteomes" id="UP000175684"/>
    </source>
</evidence>
<sequence length="392" mass="42894">MEIMTMDANGNSHKAAGRPDGGQFDRKAGQGSDDDLEARPAAMDKVVLQVSAARAIAGKEPPDCSGLGPVGANHTLAGWLDREAPGWRYDRAALAASMPGVVDDYRDRDPVDTAEAESIERRALGTPERPGRLVRHLREWLPSDVDSMETARGIIHDRAESARRCYALDPTRCLTPEAFRAAVDQSSVERFFTSKEIRMSAHRMRVGHRYMDRVSEWKAGHKGSTPDGETRDALWDAALADYVAEKKAKGSSFGNGLNYTDGRSAHEGVRPRVYIDRNDMEEPFNGRKDFEGMYRRGQARIRQWAANYADYSMTGEDGDATGDALDMATTTSVTGSALRGVGETERRAYKLALAQGRSAAELDAVAKALGLDGDTRGLLEAEWHAEGAFARI</sequence>
<organism evidence="2 3">
    <name type="scientific">Bifidobacterium adolescentis</name>
    <dbReference type="NCBI Taxonomy" id="1680"/>
    <lineage>
        <taxon>Bacteria</taxon>
        <taxon>Bacillati</taxon>
        <taxon>Actinomycetota</taxon>
        <taxon>Actinomycetes</taxon>
        <taxon>Bifidobacteriales</taxon>
        <taxon>Bifidobacteriaceae</taxon>
        <taxon>Bifidobacterium</taxon>
    </lineage>
</organism>
<name>A0A1E7XYL1_BIFAD</name>
<gene>
    <name evidence="2" type="ORF">BBK15_09165</name>
</gene>
<accession>A0A1E7XYL1</accession>
<feature type="region of interest" description="Disordered" evidence="1">
    <location>
        <begin position="1"/>
        <end position="36"/>
    </location>
</feature>
<dbReference type="Proteomes" id="UP000175684">
    <property type="component" value="Unassembled WGS sequence"/>
</dbReference>
<evidence type="ECO:0000313" key="2">
    <source>
        <dbReference type="EMBL" id="OFA33802.1"/>
    </source>
</evidence>
<protein>
    <submittedName>
        <fullName evidence="2">Uncharacterized protein</fullName>
    </submittedName>
</protein>
<dbReference type="AlphaFoldDB" id="A0A1E7XYL1"/>
<reference evidence="2 3" key="1">
    <citation type="submission" date="2016-07" db="EMBL/GenBank/DDBJ databases">
        <title>Draft Genome Sequence of Bifidobacterium adolescentis strain Km 4.</title>
        <authorList>
            <person name="Danilenko V.N."/>
        </authorList>
    </citation>
    <scope>NUCLEOTIDE SEQUENCE [LARGE SCALE GENOMIC DNA]</scope>
    <source>
        <strain evidence="2 3">Km 4</strain>
    </source>
</reference>